<evidence type="ECO:0000256" key="5">
    <source>
        <dbReference type="ARBA" id="ARBA00022842"/>
    </source>
</evidence>
<dbReference type="EMBL" id="UINC01027756">
    <property type="protein sequence ID" value="SVB07555.1"/>
    <property type="molecule type" value="Genomic_DNA"/>
</dbReference>
<organism evidence="6">
    <name type="scientific">marine metagenome</name>
    <dbReference type="NCBI Taxonomy" id="408172"/>
    <lineage>
        <taxon>unclassified sequences</taxon>
        <taxon>metagenomes</taxon>
        <taxon>ecological metagenomes</taxon>
    </lineage>
</organism>
<evidence type="ECO:0000256" key="1">
    <source>
        <dbReference type="ARBA" id="ARBA00001946"/>
    </source>
</evidence>
<dbReference type="AlphaFoldDB" id="A0A382B1B3"/>
<dbReference type="GO" id="GO:0046872">
    <property type="term" value="F:metal ion binding"/>
    <property type="evidence" value="ECO:0007669"/>
    <property type="project" value="UniProtKB-KW"/>
</dbReference>
<dbReference type="Gene3D" id="3.30.540.10">
    <property type="entry name" value="Fructose-1,6-Bisphosphatase, subunit A, domain 1"/>
    <property type="match status" value="1"/>
</dbReference>
<dbReference type="Gene3D" id="3.40.190.80">
    <property type="match status" value="1"/>
</dbReference>
<dbReference type="InterPro" id="IPR020583">
    <property type="entry name" value="Inositol_monoP_metal-BS"/>
</dbReference>
<evidence type="ECO:0000256" key="2">
    <source>
        <dbReference type="ARBA" id="ARBA00009759"/>
    </source>
</evidence>
<sequence length="257" mass="27556">MKDIDALVEFSVELADLSRNIIRSHSILDVNYEIKDDGSPVTPVDREIEKSLRDRIDARYPYHGILGEEFPSRDTTAERVWVIDPIDGTKQYATGIPVYGTLIGLAEESQFVLGVMDFPATGDRWIGGRDYPTCWNGRPVTAAQCIDLCGATVAPGDPNRGSAEENFGSSKLADAGSFRVYGAGSYGFAMVASGKLDIAIDFGLDPFDFAAPVAIVEGAGGSATDWCGRPLTLESQGRTLFLGNPALLGTVVDLLQA</sequence>
<name>A0A382B1B3_9ZZZZ</name>
<dbReference type="InterPro" id="IPR051090">
    <property type="entry name" value="Inositol_monoP_superfamily"/>
</dbReference>
<accession>A0A382B1B3</accession>
<keyword evidence="4" id="KW-0378">Hydrolase</keyword>
<dbReference type="SUPFAM" id="SSF56655">
    <property type="entry name" value="Carbohydrate phosphatase"/>
    <property type="match status" value="1"/>
</dbReference>
<dbReference type="GO" id="GO:0016791">
    <property type="term" value="F:phosphatase activity"/>
    <property type="evidence" value="ECO:0007669"/>
    <property type="project" value="UniProtKB-ARBA"/>
</dbReference>
<dbReference type="Pfam" id="PF00459">
    <property type="entry name" value="Inositol_P"/>
    <property type="match status" value="1"/>
</dbReference>
<evidence type="ECO:0000256" key="3">
    <source>
        <dbReference type="ARBA" id="ARBA00022723"/>
    </source>
</evidence>
<keyword evidence="5" id="KW-0460">Magnesium</keyword>
<dbReference type="PRINTS" id="PR00377">
    <property type="entry name" value="IMPHPHTASES"/>
</dbReference>
<gene>
    <name evidence="6" type="ORF">METZ01_LOCUS160409</name>
</gene>
<evidence type="ECO:0008006" key="7">
    <source>
        <dbReference type="Google" id="ProtNLM"/>
    </source>
</evidence>
<evidence type="ECO:0000256" key="4">
    <source>
        <dbReference type="ARBA" id="ARBA00022801"/>
    </source>
</evidence>
<keyword evidence="3" id="KW-0479">Metal-binding</keyword>
<comment type="similarity">
    <text evidence="2">Belongs to the inositol monophosphatase superfamily.</text>
</comment>
<dbReference type="PANTHER" id="PTHR43200">
    <property type="entry name" value="PHOSPHATASE"/>
    <property type="match status" value="1"/>
</dbReference>
<dbReference type="InterPro" id="IPR000760">
    <property type="entry name" value="Inositol_monophosphatase-like"/>
</dbReference>
<protein>
    <recommendedName>
        <fullName evidence="7">Histidinol-phosphatase</fullName>
    </recommendedName>
</protein>
<evidence type="ECO:0000313" key="6">
    <source>
        <dbReference type="EMBL" id="SVB07555.1"/>
    </source>
</evidence>
<dbReference type="GO" id="GO:0000105">
    <property type="term" value="P:L-histidine biosynthetic process"/>
    <property type="evidence" value="ECO:0007669"/>
    <property type="project" value="TreeGrafter"/>
</dbReference>
<proteinExistence type="inferred from homology"/>
<comment type="cofactor">
    <cofactor evidence="1">
        <name>Mg(2+)</name>
        <dbReference type="ChEBI" id="CHEBI:18420"/>
    </cofactor>
</comment>
<dbReference type="PROSITE" id="PS00629">
    <property type="entry name" value="IMP_1"/>
    <property type="match status" value="1"/>
</dbReference>
<dbReference type="PANTHER" id="PTHR43200:SF6">
    <property type="entry name" value="3'(2'),5'-BISPHOSPHATE NUCLEOTIDASE"/>
    <property type="match status" value="1"/>
</dbReference>
<reference evidence="6" key="1">
    <citation type="submission" date="2018-05" db="EMBL/GenBank/DDBJ databases">
        <authorList>
            <person name="Lanie J.A."/>
            <person name="Ng W.-L."/>
            <person name="Kazmierczak K.M."/>
            <person name="Andrzejewski T.M."/>
            <person name="Davidsen T.M."/>
            <person name="Wayne K.J."/>
            <person name="Tettelin H."/>
            <person name="Glass J.I."/>
            <person name="Rusch D."/>
            <person name="Podicherti R."/>
            <person name="Tsui H.-C.T."/>
            <person name="Winkler M.E."/>
        </authorList>
    </citation>
    <scope>NUCLEOTIDE SEQUENCE</scope>
</reference>